<dbReference type="GeneID" id="65131103"/>
<accession>A0A7M1RS21</accession>
<name>A0A7M1RS21_9CAUD</name>
<dbReference type="EMBL" id="MT774400">
    <property type="protein sequence ID" value="QOR57173.1"/>
    <property type="molecule type" value="Genomic_DNA"/>
</dbReference>
<dbReference type="RefSeq" id="YP_010112625.1">
    <property type="nucleotide sequence ID" value="NC_055893.1"/>
</dbReference>
<keyword evidence="2" id="KW-1185">Reference proteome</keyword>
<evidence type="ECO:0000313" key="2">
    <source>
        <dbReference type="Proteomes" id="UP000593850"/>
    </source>
</evidence>
<organism evidence="1 2">
    <name type="scientific">uncultured phage cr4_1</name>
    <dbReference type="NCBI Taxonomy" id="2772084"/>
    <lineage>
        <taxon>Viruses</taxon>
        <taxon>Duplodnaviria</taxon>
        <taxon>Heunggongvirae</taxon>
        <taxon>Uroviricota</taxon>
        <taxon>Caudoviricetes</taxon>
        <taxon>Crassvirales</taxon>
        <taxon>Suoliviridae</taxon>
        <taxon>Loutivirinae</taxon>
        <taxon>Buorbuivirus</taxon>
        <taxon>Buorbuivirus hominis</taxon>
    </lineage>
</organism>
<reference evidence="1 2" key="1">
    <citation type="submission" date="2020-07" db="EMBL/GenBank/DDBJ databases">
        <title>Taxonomic proposal: Crassvirales, a new order of highly abundant and diverse bacterial viruses.</title>
        <authorList>
            <person name="Shkoporov A.N."/>
            <person name="Stockdale S.R."/>
            <person name="Guerin E."/>
            <person name="Ross R.P."/>
            <person name="Hill C."/>
        </authorList>
    </citation>
    <scope>NUCLEOTIDE SEQUENCE [LARGE SCALE GENOMIC DNA]</scope>
</reference>
<sequence length="231" mass="26375">MKISDLHKAFKVLMDKNSEAVAFGGCPAFLPEEIDLFLNLAYIEVICNKYTGNNTMQVGFEGAVKRIADLLKLIKTDSALNLVYPYASSNVLTLSNFFKDGEELKRMFYVDCVLHYDNEVSTCILIDHDKAGKFLLTYNNLPWIDTPVAVLEDNTLKIYIDPIRMEAEEYTADITYVKYPELIQHTDYNRNITEVPDYILNEVVNRAVVIALENIESNRALTKLQINSLEE</sequence>
<dbReference type="KEGG" id="vg:65131103"/>
<proteinExistence type="predicted"/>
<evidence type="ECO:0000313" key="1">
    <source>
        <dbReference type="EMBL" id="QOR57173.1"/>
    </source>
</evidence>
<dbReference type="Proteomes" id="UP000593850">
    <property type="component" value="Segment"/>
</dbReference>
<protein>
    <submittedName>
        <fullName evidence="1">Uncharacterized protein</fullName>
    </submittedName>
</protein>